<feature type="non-terminal residue" evidence="1">
    <location>
        <position position="1"/>
    </location>
</feature>
<dbReference type="PANTHER" id="PTHR46579:SF2">
    <property type="entry name" value="C2H2-TYPE DOMAIN-CONTAINING PROTEIN"/>
    <property type="match status" value="1"/>
</dbReference>
<reference evidence="1 2" key="1">
    <citation type="submission" date="2017-10" db="EMBL/GenBank/DDBJ databases">
        <title>Extensive intraspecific genome diversity in a model arbuscular mycorrhizal fungus.</title>
        <authorList>
            <person name="Chen E.C.H."/>
            <person name="Morin E."/>
            <person name="Baudet D."/>
            <person name="Noel J."/>
            <person name="Ndikumana S."/>
            <person name="Charron P."/>
            <person name="St-Onge C."/>
            <person name="Giorgi J."/>
            <person name="Grigoriev I.V."/>
            <person name="Roux C."/>
            <person name="Martin F.M."/>
            <person name="Corradi N."/>
        </authorList>
    </citation>
    <scope>NUCLEOTIDE SEQUENCE [LARGE SCALE GENOMIC DNA]</scope>
    <source>
        <strain evidence="1 2">A1</strain>
    </source>
</reference>
<dbReference type="EMBL" id="LLXH01000721">
    <property type="protein sequence ID" value="PKC63586.1"/>
    <property type="molecule type" value="Genomic_DNA"/>
</dbReference>
<dbReference type="VEuPathDB" id="FungiDB:RhiirA1_346418"/>
<organism evidence="1 2">
    <name type="scientific">Rhizophagus irregularis</name>
    <dbReference type="NCBI Taxonomy" id="588596"/>
    <lineage>
        <taxon>Eukaryota</taxon>
        <taxon>Fungi</taxon>
        <taxon>Fungi incertae sedis</taxon>
        <taxon>Mucoromycota</taxon>
        <taxon>Glomeromycotina</taxon>
        <taxon>Glomeromycetes</taxon>
        <taxon>Glomerales</taxon>
        <taxon>Glomeraceae</taxon>
        <taxon>Rhizophagus</taxon>
    </lineage>
</organism>
<proteinExistence type="predicted"/>
<gene>
    <name evidence="1" type="ORF">RhiirA1_346418</name>
</gene>
<evidence type="ECO:0000313" key="2">
    <source>
        <dbReference type="Proteomes" id="UP000232688"/>
    </source>
</evidence>
<name>A0A2N0RJV3_9GLOM</name>
<protein>
    <recommendedName>
        <fullName evidence="3">Transposase domain-containing protein</fullName>
    </recommendedName>
</protein>
<dbReference type="Proteomes" id="UP000232688">
    <property type="component" value="Unassembled WGS sequence"/>
</dbReference>
<dbReference type="PANTHER" id="PTHR46579">
    <property type="entry name" value="F5/8 TYPE C DOMAIN-CONTAINING PROTEIN-RELATED"/>
    <property type="match status" value="1"/>
</dbReference>
<dbReference type="AlphaFoldDB" id="A0A2N0RJV3"/>
<sequence length="226" mass="26670">RDSAQHRQDAIGWRRCNLDATRKRFVKQTGVRWCELLYLPYFDLIRFITIDPIHCLFLGIAKWIYLTILRLWIENGVLTTHILKTVQKKMDEFKVPADLGRIPGKVDCGDGFSNFTADQWRIFFTIYATVSLWEHLSENDRKILVNFVRICSISVSRIVEVDFMREAHQRLINLVKLIEENYGRDKITPNLHLSLHLCECSLDYGPLYTFWCFSFERMNGMLGIIF</sequence>
<comment type="caution">
    <text evidence="1">The sequence shown here is derived from an EMBL/GenBank/DDBJ whole genome shotgun (WGS) entry which is preliminary data.</text>
</comment>
<evidence type="ECO:0000313" key="1">
    <source>
        <dbReference type="EMBL" id="PKC63586.1"/>
    </source>
</evidence>
<evidence type="ECO:0008006" key="3">
    <source>
        <dbReference type="Google" id="ProtNLM"/>
    </source>
</evidence>
<reference evidence="1 2" key="2">
    <citation type="submission" date="2017-10" db="EMBL/GenBank/DDBJ databases">
        <title>Genome analyses suggest a sexual origin of heterokaryosis in a supposedly ancient asexual fungus.</title>
        <authorList>
            <person name="Corradi N."/>
            <person name="Sedzielewska K."/>
            <person name="Noel J."/>
            <person name="Charron P."/>
            <person name="Farinelli L."/>
            <person name="Marton T."/>
            <person name="Kruger M."/>
            <person name="Pelin A."/>
            <person name="Brachmann A."/>
            <person name="Corradi N."/>
        </authorList>
    </citation>
    <scope>NUCLEOTIDE SEQUENCE [LARGE SCALE GENOMIC DNA]</scope>
    <source>
        <strain evidence="1 2">A1</strain>
    </source>
</reference>
<accession>A0A2N0RJV3</accession>